<sequence>MGSFVVARHTADGNLAFHNVTMSKLTTTFNSPESPIARGAYNGSAGAATTIITSSVSQIAFISGSPSVVPTAHNVSFRGTPLPSILLSSHRVNAGIAIVPSQPNPSRTDPALSSSFQGTANISTTPTLTGANMSAHSNIEPPEDMLNPLQIGAIIGGSVSVTTIILIAIAVFLILRRRRGSRCAMERTTRLSSEKKSKIGKSSRMSPSGPARSSRYPTRTIDSHIPSVSTHIEQHKPIPHPNFAPFNKMKSHTVRRLRTSSLPSHSRQLRDHAWHSIPSPNMGESATRDSHRLAPTGFPDPFLDPPRVSAPEISLRCPTTPGYAFHQNSPKTTRRSMNISSMLATNGGTQNLMPSQPSPVPLSICFRQPIAHTPALHLRRPDVRGPSPPQRNNSTASQVETNSASSGSVIILPGRTSEGSSGIFQASASDISYWRSNRSPQRSGLDTRKSDPFDLERPDSSSADDVNISEHVDTQNPRSPQQLIS</sequence>
<evidence type="ECO:0000313" key="3">
    <source>
        <dbReference type="EMBL" id="PGH08885.1"/>
    </source>
</evidence>
<protein>
    <submittedName>
        <fullName evidence="3">Uncharacterized protein</fullName>
    </submittedName>
</protein>
<keyword evidence="2" id="KW-0812">Transmembrane</keyword>
<feature type="region of interest" description="Disordered" evidence="1">
    <location>
        <begin position="378"/>
        <end position="421"/>
    </location>
</feature>
<keyword evidence="2" id="KW-0472">Membrane</keyword>
<gene>
    <name evidence="3" type="ORF">GX51_00942</name>
</gene>
<feature type="region of interest" description="Disordered" evidence="1">
    <location>
        <begin position="435"/>
        <end position="485"/>
    </location>
</feature>
<evidence type="ECO:0000256" key="1">
    <source>
        <dbReference type="SAM" id="MobiDB-lite"/>
    </source>
</evidence>
<dbReference type="EMBL" id="PDNC01000007">
    <property type="protein sequence ID" value="PGH08885.1"/>
    <property type="molecule type" value="Genomic_DNA"/>
</dbReference>
<dbReference type="OrthoDB" id="4188428at2759"/>
<dbReference type="Proteomes" id="UP000224080">
    <property type="component" value="Unassembled WGS sequence"/>
</dbReference>
<comment type="caution">
    <text evidence="3">The sequence shown here is derived from an EMBL/GenBank/DDBJ whole genome shotgun (WGS) entry which is preliminary data.</text>
</comment>
<feature type="region of interest" description="Disordered" evidence="1">
    <location>
        <begin position="183"/>
        <end position="220"/>
    </location>
</feature>
<feature type="transmembrane region" description="Helical" evidence="2">
    <location>
        <begin position="151"/>
        <end position="175"/>
    </location>
</feature>
<feature type="compositionally biased region" description="Polar residues" evidence="1">
    <location>
        <begin position="435"/>
        <end position="444"/>
    </location>
</feature>
<dbReference type="STRING" id="2060905.A0A2B7XIX4"/>
<evidence type="ECO:0000256" key="2">
    <source>
        <dbReference type="SAM" id="Phobius"/>
    </source>
</evidence>
<feature type="compositionally biased region" description="Polar residues" evidence="1">
    <location>
        <begin position="474"/>
        <end position="485"/>
    </location>
</feature>
<keyword evidence="2" id="KW-1133">Transmembrane helix</keyword>
<dbReference type="AlphaFoldDB" id="A0A2B7XIX4"/>
<feature type="region of interest" description="Disordered" evidence="1">
    <location>
        <begin position="260"/>
        <end position="335"/>
    </location>
</feature>
<organism evidence="3 4">
    <name type="scientific">Blastomyces parvus</name>
    <dbReference type="NCBI Taxonomy" id="2060905"/>
    <lineage>
        <taxon>Eukaryota</taxon>
        <taxon>Fungi</taxon>
        <taxon>Dikarya</taxon>
        <taxon>Ascomycota</taxon>
        <taxon>Pezizomycotina</taxon>
        <taxon>Eurotiomycetes</taxon>
        <taxon>Eurotiomycetidae</taxon>
        <taxon>Onygenales</taxon>
        <taxon>Ajellomycetaceae</taxon>
        <taxon>Blastomyces</taxon>
    </lineage>
</organism>
<name>A0A2B7XIX4_9EURO</name>
<proteinExistence type="predicted"/>
<feature type="compositionally biased region" description="Basic and acidic residues" evidence="1">
    <location>
        <begin position="445"/>
        <end position="459"/>
    </location>
</feature>
<accession>A0A2B7XIX4</accession>
<feature type="compositionally biased region" description="Polar residues" evidence="1">
    <location>
        <begin position="390"/>
        <end position="408"/>
    </location>
</feature>
<keyword evidence="4" id="KW-1185">Reference proteome</keyword>
<feature type="compositionally biased region" description="Basic and acidic residues" evidence="1">
    <location>
        <begin position="184"/>
        <end position="197"/>
    </location>
</feature>
<feature type="compositionally biased region" description="Polar residues" evidence="1">
    <location>
        <begin position="326"/>
        <end position="335"/>
    </location>
</feature>
<reference evidence="3 4" key="1">
    <citation type="submission" date="2017-10" db="EMBL/GenBank/DDBJ databases">
        <title>Comparative genomics in systemic dimorphic fungi from Ajellomycetaceae.</title>
        <authorList>
            <person name="Munoz J.F."/>
            <person name="Mcewen J.G."/>
            <person name="Clay O.K."/>
            <person name="Cuomo C.A."/>
        </authorList>
    </citation>
    <scope>NUCLEOTIDE SEQUENCE [LARGE SCALE GENOMIC DNA]</scope>
    <source>
        <strain evidence="3 4">UAMH130</strain>
    </source>
</reference>
<evidence type="ECO:0000313" key="4">
    <source>
        <dbReference type="Proteomes" id="UP000224080"/>
    </source>
</evidence>